<organism evidence="2 3">
    <name type="scientific">Rhizobium meliloti</name>
    <name type="common">Ensifer meliloti</name>
    <name type="synonym">Sinorhizobium meliloti</name>
    <dbReference type="NCBI Taxonomy" id="382"/>
    <lineage>
        <taxon>Bacteria</taxon>
        <taxon>Pseudomonadati</taxon>
        <taxon>Pseudomonadota</taxon>
        <taxon>Alphaproteobacteria</taxon>
        <taxon>Hyphomicrobiales</taxon>
        <taxon>Rhizobiaceae</taxon>
        <taxon>Sinorhizobium/Ensifer group</taxon>
        <taxon>Sinorhizobium</taxon>
    </lineage>
</organism>
<sequence length="150" mass="17691">MQDNSQAFDEIAMRKARYCRYVDTKHWEKFRELFADAPTIRFVDPEGHTIHAFTSVDEFVTTSASYLEGARTIHHVHNAEMERVAEGLVDAIWSMEDYLVFPPANDERPASMHGYGHYYETWEFLDGHWRIAKLELRRTILEISPKERLQ</sequence>
<evidence type="ECO:0000313" key="2">
    <source>
        <dbReference type="EMBL" id="PJR15306.1"/>
    </source>
</evidence>
<evidence type="ECO:0000259" key="1">
    <source>
        <dbReference type="Pfam" id="PF13577"/>
    </source>
</evidence>
<dbReference type="RefSeq" id="WP_100671799.1">
    <property type="nucleotide sequence ID" value="NZ_JBKOIJ010000001.1"/>
</dbReference>
<dbReference type="Proteomes" id="UP000231987">
    <property type="component" value="Unassembled WGS sequence"/>
</dbReference>
<comment type="caution">
    <text evidence="2">The sequence shown here is derived from an EMBL/GenBank/DDBJ whole genome shotgun (WGS) entry which is preliminary data.</text>
</comment>
<evidence type="ECO:0000313" key="3">
    <source>
        <dbReference type="Proteomes" id="UP000231987"/>
    </source>
</evidence>
<name>A0A2J0Z438_RHIML</name>
<gene>
    <name evidence="2" type="ORF">CEJ86_11335</name>
</gene>
<dbReference type="EMBL" id="NJGD01000004">
    <property type="protein sequence ID" value="PJR15306.1"/>
    <property type="molecule type" value="Genomic_DNA"/>
</dbReference>
<proteinExistence type="predicted"/>
<dbReference type="Gene3D" id="3.10.450.50">
    <property type="match status" value="1"/>
</dbReference>
<dbReference type="SUPFAM" id="SSF54427">
    <property type="entry name" value="NTF2-like"/>
    <property type="match status" value="1"/>
</dbReference>
<dbReference type="Pfam" id="PF13577">
    <property type="entry name" value="SnoaL_4"/>
    <property type="match status" value="1"/>
</dbReference>
<feature type="domain" description="SnoaL-like" evidence="1">
    <location>
        <begin position="9"/>
        <end position="134"/>
    </location>
</feature>
<protein>
    <recommendedName>
        <fullName evidence="1">SnoaL-like domain-containing protein</fullName>
    </recommendedName>
</protein>
<dbReference type="AlphaFoldDB" id="A0A2J0Z438"/>
<accession>A0A2J0Z438</accession>
<dbReference type="InterPro" id="IPR032710">
    <property type="entry name" value="NTF2-like_dom_sf"/>
</dbReference>
<reference evidence="2 3" key="1">
    <citation type="submission" date="2017-06" db="EMBL/GenBank/DDBJ databases">
        <title>Ensifer strains isolated from leguminous trees and herbs display diverse denitrification phenotypes with some acting as strong N2O sinks.</title>
        <authorList>
            <person name="Woliy K."/>
            <person name="Mania D."/>
            <person name="Bakken L.R."/>
            <person name="Frostegard A."/>
        </authorList>
    </citation>
    <scope>NUCLEOTIDE SEQUENCE [LARGE SCALE GENOMIC DNA]</scope>
    <source>
        <strain evidence="2 3">AC50a</strain>
    </source>
</reference>
<dbReference type="InterPro" id="IPR037401">
    <property type="entry name" value="SnoaL-like"/>
</dbReference>